<comment type="caution">
    <text evidence="1">The sequence shown here is derived from an EMBL/GenBank/DDBJ whole genome shotgun (WGS) entry which is preliminary data.</text>
</comment>
<sequence length="157" mass="17539">MPKKAGKTKSLSCLKTGLGGIFRRKSKTIIVEGTDDNSQIEIHKVGSERFDPEAKDKIHVCSTLNSEGEVVQELNTEDTEAAVCSNSVDNTLADKISLWKGDIETLQIDVIEHNSDKIDILSVQKPFAYYTLEDVGKFCQMRLKILLDLELKTIVRL</sequence>
<organism evidence="1 2">
    <name type="scientific">Paralvinella palmiformis</name>
    <dbReference type="NCBI Taxonomy" id="53620"/>
    <lineage>
        <taxon>Eukaryota</taxon>
        <taxon>Metazoa</taxon>
        <taxon>Spiralia</taxon>
        <taxon>Lophotrochozoa</taxon>
        <taxon>Annelida</taxon>
        <taxon>Polychaeta</taxon>
        <taxon>Sedentaria</taxon>
        <taxon>Canalipalpata</taxon>
        <taxon>Terebellida</taxon>
        <taxon>Terebelliformia</taxon>
        <taxon>Alvinellidae</taxon>
        <taxon>Paralvinella</taxon>
    </lineage>
</organism>
<evidence type="ECO:0000313" key="1">
    <source>
        <dbReference type="EMBL" id="KAK2160008.1"/>
    </source>
</evidence>
<dbReference type="AlphaFoldDB" id="A0AAD9JVB6"/>
<reference evidence="1" key="1">
    <citation type="journal article" date="2023" name="Mol. Biol. Evol.">
        <title>Third-Generation Sequencing Reveals the Adaptive Role of the Epigenome in Three Deep-Sea Polychaetes.</title>
        <authorList>
            <person name="Perez M."/>
            <person name="Aroh O."/>
            <person name="Sun Y."/>
            <person name="Lan Y."/>
            <person name="Juniper S.K."/>
            <person name="Young C.R."/>
            <person name="Angers B."/>
            <person name="Qian P.Y."/>
        </authorList>
    </citation>
    <scope>NUCLEOTIDE SEQUENCE</scope>
    <source>
        <strain evidence="1">P08H-3</strain>
    </source>
</reference>
<accession>A0AAD9JVB6</accession>
<evidence type="ECO:0000313" key="2">
    <source>
        <dbReference type="Proteomes" id="UP001208570"/>
    </source>
</evidence>
<dbReference type="Proteomes" id="UP001208570">
    <property type="component" value="Unassembled WGS sequence"/>
</dbReference>
<dbReference type="EMBL" id="JAODUP010000142">
    <property type="protein sequence ID" value="KAK2160008.1"/>
    <property type="molecule type" value="Genomic_DNA"/>
</dbReference>
<name>A0AAD9JVB6_9ANNE</name>
<gene>
    <name evidence="1" type="ORF">LSH36_142g07041</name>
</gene>
<keyword evidence="2" id="KW-1185">Reference proteome</keyword>
<protein>
    <submittedName>
        <fullName evidence="1">Uncharacterized protein</fullName>
    </submittedName>
</protein>
<proteinExistence type="predicted"/>